<dbReference type="GO" id="GO:0016798">
    <property type="term" value="F:hydrolase activity, acting on glycosyl bonds"/>
    <property type="evidence" value="ECO:0007669"/>
    <property type="project" value="UniProtKB-KW"/>
</dbReference>
<dbReference type="PANTHER" id="PTHR35803">
    <property type="entry name" value="GLUCAN 1,4-ALPHA-GLUCOSIDASE SUSB-RELATED"/>
    <property type="match status" value="1"/>
</dbReference>
<comment type="cofactor">
    <cofactor evidence="1">
        <name>Ca(2+)</name>
        <dbReference type="ChEBI" id="CHEBI:29108"/>
    </cofactor>
</comment>
<evidence type="ECO:0000256" key="5">
    <source>
        <dbReference type="ARBA" id="ARBA00023295"/>
    </source>
</evidence>
<reference evidence="9 10" key="1">
    <citation type="submission" date="2018-06" db="EMBL/GenBank/DDBJ databases">
        <title>Genomic Encyclopedia of Archaeal and Bacterial Type Strains, Phase II (KMG-II): from individual species to whole genera.</title>
        <authorList>
            <person name="Goeker M."/>
        </authorList>
    </citation>
    <scope>NUCLEOTIDE SEQUENCE [LARGE SCALE GENOMIC DNA]</scope>
    <source>
        <strain evidence="9 10">DSM 6779</strain>
    </source>
</reference>
<feature type="domain" description="Glycosyl-hydrolase 97 C-terminal oligomerisation" evidence="8">
    <location>
        <begin position="552"/>
        <end position="647"/>
    </location>
</feature>
<dbReference type="Gene3D" id="3.20.20.70">
    <property type="entry name" value="Aldolase class I"/>
    <property type="match status" value="1"/>
</dbReference>
<dbReference type="InterPro" id="IPR029483">
    <property type="entry name" value="GH97_C"/>
</dbReference>
<keyword evidence="5" id="KW-0326">Glycosidase</keyword>
<evidence type="ECO:0000259" key="7">
    <source>
        <dbReference type="Pfam" id="PF14508"/>
    </source>
</evidence>
<dbReference type="InterPro" id="IPR052720">
    <property type="entry name" value="Glycosyl_hydrolase_97"/>
</dbReference>
<dbReference type="SUPFAM" id="SSF51445">
    <property type="entry name" value="(Trans)glycosidases"/>
    <property type="match status" value="1"/>
</dbReference>
<evidence type="ECO:0000259" key="6">
    <source>
        <dbReference type="Pfam" id="PF10566"/>
    </source>
</evidence>
<name>A0A2W7N8B6_9BACT</name>
<evidence type="ECO:0000259" key="8">
    <source>
        <dbReference type="Pfam" id="PF14509"/>
    </source>
</evidence>
<dbReference type="InterPro" id="IPR013785">
    <property type="entry name" value="Aldolase_TIM"/>
</dbReference>
<dbReference type="Gene3D" id="2.60.40.1180">
    <property type="entry name" value="Golgi alpha-mannosidase II"/>
    <property type="match status" value="1"/>
</dbReference>
<dbReference type="Gene3D" id="2.70.98.10">
    <property type="match status" value="1"/>
</dbReference>
<dbReference type="EMBL" id="QKZK01000013">
    <property type="protein sequence ID" value="PZX16401.1"/>
    <property type="molecule type" value="Genomic_DNA"/>
</dbReference>
<proteinExistence type="predicted"/>
<keyword evidence="3" id="KW-0378">Hydrolase</keyword>
<feature type="domain" description="Glycosyl-hydrolase 97 N-terminal" evidence="7">
    <location>
        <begin position="19"/>
        <end position="283"/>
    </location>
</feature>
<dbReference type="InterPro" id="IPR017853">
    <property type="entry name" value="GH"/>
</dbReference>
<dbReference type="InterPro" id="IPR014718">
    <property type="entry name" value="GH-type_carb-bd"/>
</dbReference>
<evidence type="ECO:0000256" key="3">
    <source>
        <dbReference type="ARBA" id="ARBA00022801"/>
    </source>
</evidence>
<evidence type="ECO:0000256" key="4">
    <source>
        <dbReference type="ARBA" id="ARBA00022837"/>
    </source>
</evidence>
<dbReference type="Pfam" id="PF14508">
    <property type="entry name" value="GH97_N"/>
    <property type="match status" value="1"/>
</dbReference>
<dbReference type="Pfam" id="PF14509">
    <property type="entry name" value="GH97_C"/>
    <property type="match status" value="1"/>
</dbReference>
<accession>A0A2W7N8B6</accession>
<dbReference type="PANTHER" id="PTHR35803:SF2">
    <property type="entry name" value="RETAINING ALPHA-GALACTOSIDASE"/>
    <property type="match status" value="1"/>
</dbReference>
<keyword evidence="4" id="KW-0106">Calcium</keyword>
<dbReference type="InterPro" id="IPR029486">
    <property type="entry name" value="GH97_N"/>
</dbReference>
<evidence type="ECO:0000256" key="1">
    <source>
        <dbReference type="ARBA" id="ARBA00001913"/>
    </source>
</evidence>
<evidence type="ECO:0000313" key="10">
    <source>
        <dbReference type="Proteomes" id="UP000249239"/>
    </source>
</evidence>
<dbReference type="InterPro" id="IPR019563">
    <property type="entry name" value="GH97_catalytic"/>
</dbReference>
<dbReference type="GO" id="GO:0030246">
    <property type="term" value="F:carbohydrate binding"/>
    <property type="evidence" value="ECO:0007669"/>
    <property type="project" value="InterPro"/>
</dbReference>
<dbReference type="Pfam" id="PF10566">
    <property type="entry name" value="Glyco_hydro_97"/>
    <property type="match status" value="1"/>
</dbReference>
<sequence length="648" mass="72856">MAVVGCVSLSAKSPQPLELTSPDGRLSVMVDVAPDVTWQMSLQNRIIMAKAPLALSLEKEGILGKDAVIKGVERFSMNEKIVSPVYKKSTVDNLYNQMTVRFAGNYAIEFRAFNTGVAYRFVTSFKKPVTVLNEQASFVFPTHQKAFVPYIDTKFDRYATSFESLYHHIPLSDVKPDSLIITPMLVDLGLGQKAVITEADLEDYPGMFLTINNNKDGFNGEYATVPVEQERGGYNNLQLLVNKRGSYIAKTKGTRTYPWRVVAISENDAELLNNDLVYLLAAPSRIADVSWIKPGKVAWDWWNDWNISGVDFRAGVNTETYNYYIDFAAQSGIEYVIMDEGWAYSDNLMNIVPSIDLKAILAHAQQKGVGIILWAGWLPLDQDMENVFRTYSQMGVKGFKIDFMDRDDQQVVNFYYRSAELAAKYKLMLDFHGAYKPTGLQRTWPNCMTNEGVKGLENQKWYNDDYPFYDVSIPYIRMLAGPMDYTPGAMRNANKGNFRPIHSTPMSQGTRCHQLAMYVVYESPLSMLCDNPSVYKKEPESVALMASIPTVFDETVALGGNVGESVVIARRKGDTWYVGALTNWDARTMTLDLSFLGDGEFKAEVFRDGINADREGSDYKREVITVSRSQKLDIQMAPGGGWVAVIKK</sequence>
<dbReference type="Proteomes" id="UP000249239">
    <property type="component" value="Unassembled WGS sequence"/>
</dbReference>
<dbReference type="InterPro" id="IPR013780">
    <property type="entry name" value="Glyco_hydro_b"/>
</dbReference>
<comment type="caution">
    <text evidence="9">The sequence shown here is derived from an EMBL/GenBank/DDBJ whole genome shotgun (WGS) entry which is preliminary data.</text>
</comment>
<organism evidence="9 10">
    <name type="scientific">Breznakibacter xylanolyticus</name>
    <dbReference type="NCBI Taxonomy" id="990"/>
    <lineage>
        <taxon>Bacteria</taxon>
        <taxon>Pseudomonadati</taxon>
        <taxon>Bacteroidota</taxon>
        <taxon>Bacteroidia</taxon>
        <taxon>Marinilabiliales</taxon>
        <taxon>Marinilabiliaceae</taxon>
        <taxon>Breznakibacter</taxon>
    </lineage>
</organism>
<protein>
    <submittedName>
        <fullName evidence="9">Alpha-glucosidase</fullName>
    </submittedName>
</protein>
<feature type="domain" description="Glycosyl-hydrolase 97 catalytic" evidence="6">
    <location>
        <begin position="301"/>
        <end position="453"/>
    </location>
</feature>
<evidence type="ECO:0000256" key="2">
    <source>
        <dbReference type="ARBA" id="ARBA00011245"/>
    </source>
</evidence>
<evidence type="ECO:0000313" key="9">
    <source>
        <dbReference type="EMBL" id="PZX16401.1"/>
    </source>
</evidence>
<dbReference type="AlphaFoldDB" id="A0A2W7N8B6"/>
<comment type="subunit">
    <text evidence="2">Monomer.</text>
</comment>
<keyword evidence="10" id="KW-1185">Reference proteome</keyword>
<gene>
    <name evidence="9" type="ORF">LX69_01896</name>
</gene>